<accession>A0A8T0GHZ8</accession>
<sequence length="99" mass="11530">MTSVKLQVNRRRAKVELITHFLHTNARNSRTDKIQDITTNSKSSNRNSRTLTSNWNERLTIGTNNDKELHEFACITDHTILACYPKLVQVFDFRERIVG</sequence>
<dbReference type="Proteomes" id="UP000822688">
    <property type="component" value="Chromosome 11"/>
</dbReference>
<evidence type="ECO:0000313" key="3">
    <source>
        <dbReference type="Proteomes" id="UP000822688"/>
    </source>
</evidence>
<proteinExistence type="predicted"/>
<comment type="caution">
    <text evidence="2">The sequence shown here is derived from an EMBL/GenBank/DDBJ whole genome shotgun (WGS) entry which is preliminary data.</text>
</comment>
<gene>
    <name evidence="2" type="ORF">KC19_11G156800</name>
</gene>
<dbReference type="AlphaFoldDB" id="A0A8T0GHZ8"/>
<protein>
    <submittedName>
        <fullName evidence="2">Uncharacterized protein</fullName>
    </submittedName>
</protein>
<evidence type="ECO:0000313" key="2">
    <source>
        <dbReference type="EMBL" id="KAG0557779.1"/>
    </source>
</evidence>
<dbReference type="EMBL" id="CM026432">
    <property type="protein sequence ID" value="KAG0557779.1"/>
    <property type="molecule type" value="Genomic_DNA"/>
</dbReference>
<keyword evidence="3" id="KW-1185">Reference proteome</keyword>
<organism evidence="2 3">
    <name type="scientific">Ceratodon purpureus</name>
    <name type="common">Fire moss</name>
    <name type="synonym">Dicranum purpureum</name>
    <dbReference type="NCBI Taxonomy" id="3225"/>
    <lineage>
        <taxon>Eukaryota</taxon>
        <taxon>Viridiplantae</taxon>
        <taxon>Streptophyta</taxon>
        <taxon>Embryophyta</taxon>
        <taxon>Bryophyta</taxon>
        <taxon>Bryophytina</taxon>
        <taxon>Bryopsida</taxon>
        <taxon>Dicranidae</taxon>
        <taxon>Pseudoditrichales</taxon>
        <taxon>Ditrichaceae</taxon>
        <taxon>Ceratodon</taxon>
    </lineage>
</organism>
<evidence type="ECO:0000256" key="1">
    <source>
        <dbReference type="SAM" id="MobiDB-lite"/>
    </source>
</evidence>
<feature type="region of interest" description="Disordered" evidence="1">
    <location>
        <begin position="29"/>
        <end position="51"/>
    </location>
</feature>
<reference evidence="2 3" key="1">
    <citation type="submission" date="2020-06" db="EMBL/GenBank/DDBJ databases">
        <title>WGS assembly of Ceratodon purpureus strain R40.</title>
        <authorList>
            <person name="Carey S.B."/>
            <person name="Jenkins J."/>
            <person name="Shu S."/>
            <person name="Lovell J.T."/>
            <person name="Sreedasyam A."/>
            <person name="Maumus F."/>
            <person name="Tiley G.P."/>
            <person name="Fernandez-Pozo N."/>
            <person name="Barry K."/>
            <person name="Chen C."/>
            <person name="Wang M."/>
            <person name="Lipzen A."/>
            <person name="Daum C."/>
            <person name="Saski C.A."/>
            <person name="Payton A.C."/>
            <person name="Mcbreen J.C."/>
            <person name="Conrad R.E."/>
            <person name="Kollar L.M."/>
            <person name="Olsson S."/>
            <person name="Huttunen S."/>
            <person name="Landis J.B."/>
            <person name="Wickett N.J."/>
            <person name="Johnson M.G."/>
            <person name="Rensing S.A."/>
            <person name="Grimwood J."/>
            <person name="Schmutz J."/>
            <person name="Mcdaniel S.F."/>
        </authorList>
    </citation>
    <scope>NUCLEOTIDE SEQUENCE [LARGE SCALE GENOMIC DNA]</scope>
    <source>
        <strain evidence="2 3">R40</strain>
    </source>
</reference>
<name>A0A8T0GHZ8_CERPU</name>
<feature type="compositionally biased region" description="Low complexity" evidence="1">
    <location>
        <begin position="38"/>
        <end position="51"/>
    </location>
</feature>